<gene>
    <name evidence="1" type="ORF">KKC1_09100</name>
</gene>
<comment type="caution">
    <text evidence="1">The sequence shown here is derived from an EMBL/GenBank/DDBJ whole genome shotgun (WGS) entry which is preliminary data.</text>
</comment>
<protein>
    <submittedName>
        <fullName evidence="1">Heterodisulfide reductase</fullName>
    </submittedName>
</protein>
<name>A0A1Z5HQE0_9FIRM</name>
<dbReference type="AlphaFoldDB" id="A0A1Z5HQE0"/>
<reference evidence="2" key="1">
    <citation type="journal article" date="2017" name="Appl. Environ. Microbiol.">
        <title>Genomic Analysis of Calderihabitans maritimus KKC1, a Thermophilic, Hydrogenogenic, Carboxydotrophic Bacterium Isolated from Marine Sediment.</title>
        <authorList>
            <person name="Omae K."/>
            <person name="Yoneda Y."/>
            <person name="Fukuyama Y."/>
            <person name="Yoshida T."/>
            <person name="Sako Y."/>
        </authorList>
    </citation>
    <scope>NUCLEOTIDE SEQUENCE [LARGE SCALE GENOMIC DNA]</scope>
    <source>
        <strain evidence="2">KKC1</strain>
    </source>
</reference>
<keyword evidence="2" id="KW-1185">Reference proteome</keyword>
<accession>A0A1Z5HQE0</accession>
<dbReference type="EMBL" id="BDGJ01000032">
    <property type="protein sequence ID" value="GAW91749.1"/>
    <property type="molecule type" value="Genomic_DNA"/>
</dbReference>
<proteinExistence type="predicted"/>
<dbReference type="Proteomes" id="UP000197032">
    <property type="component" value="Unassembled WGS sequence"/>
</dbReference>
<organism evidence="1 2">
    <name type="scientific">Calderihabitans maritimus</name>
    <dbReference type="NCBI Taxonomy" id="1246530"/>
    <lineage>
        <taxon>Bacteria</taxon>
        <taxon>Bacillati</taxon>
        <taxon>Bacillota</taxon>
        <taxon>Clostridia</taxon>
        <taxon>Neomoorellales</taxon>
        <taxon>Calderihabitantaceae</taxon>
        <taxon>Calderihabitans</taxon>
    </lineage>
</organism>
<evidence type="ECO:0000313" key="1">
    <source>
        <dbReference type="EMBL" id="GAW91749.1"/>
    </source>
</evidence>
<evidence type="ECO:0000313" key="2">
    <source>
        <dbReference type="Proteomes" id="UP000197032"/>
    </source>
</evidence>
<sequence length="98" mass="11566">MMFLLKQLAIARGISNDSVVFYQTFMKIIRKYGILHEPELLLQYARQTRWQVLIQQWRTGAAMVFRGKVGLRPRKIRDRAFLNQCFFVSSGRGEKNEV</sequence>